<dbReference type="InterPro" id="IPR036086">
    <property type="entry name" value="ParB/Sulfiredoxin_sf"/>
</dbReference>
<evidence type="ECO:0008006" key="3">
    <source>
        <dbReference type="Google" id="ProtNLM"/>
    </source>
</evidence>
<dbReference type="SUPFAM" id="SSF110849">
    <property type="entry name" value="ParB/Sulfiredoxin"/>
    <property type="match status" value="1"/>
</dbReference>
<dbReference type="Proteomes" id="UP000600547">
    <property type="component" value="Unassembled WGS sequence"/>
</dbReference>
<gene>
    <name evidence="1" type="ORF">GCM10008956_10300</name>
</gene>
<accession>A0A8H9GPB7</accession>
<dbReference type="InterPro" id="IPR030934">
    <property type="entry name" value="Intein_C"/>
</dbReference>
<dbReference type="RefSeq" id="WP_162621274.1">
    <property type="nucleotide sequence ID" value="NZ_BMQG01000002.1"/>
</dbReference>
<dbReference type="AlphaFoldDB" id="A0A8H9GPB7"/>
<evidence type="ECO:0000313" key="2">
    <source>
        <dbReference type="Proteomes" id="UP000600547"/>
    </source>
</evidence>
<organism evidence="1 2">
    <name type="scientific">Deinococcus arenae</name>
    <dbReference type="NCBI Taxonomy" id="1452751"/>
    <lineage>
        <taxon>Bacteria</taxon>
        <taxon>Thermotogati</taxon>
        <taxon>Deinococcota</taxon>
        <taxon>Deinococci</taxon>
        <taxon>Deinococcales</taxon>
        <taxon>Deinococcaceae</taxon>
        <taxon>Deinococcus</taxon>
    </lineage>
</organism>
<name>A0A8H9GPB7_9DEIO</name>
<reference evidence="2" key="1">
    <citation type="journal article" date="2019" name="Int. J. Syst. Evol. Microbiol.">
        <title>The Global Catalogue of Microorganisms (GCM) 10K type strain sequencing project: providing services to taxonomists for standard genome sequencing and annotation.</title>
        <authorList>
            <consortium name="The Broad Institute Genomics Platform"/>
            <consortium name="The Broad Institute Genome Sequencing Center for Infectious Disease"/>
            <person name="Wu L."/>
            <person name="Ma J."/>
        </authorList>
    </citation>
    <scope>NUCLEOTIDE SEQUENCE [LARGE SCALE GENOMIC DNA]</scope>
    <source>
        <strain evidence="2">JCM 31047</strain>
    </source>
</reference>
<sequence length="172" mass="18745">MGSGHLKIEDRIKQADGTTGLVANVTTVGQTREMFNLTVSEAHTYYVGQDGWLVHNSGGTISPQDLVRTHGLKGDSTTKKVLAYADELSKTGWANMPPVSLVDIDGKLYILDGHHRVAAASRAGVDVKYNLVDPSEIGSYGYKSTERSFRMPACPIKTNSIFIFSRSRIANE</sequence>
<keyword evidence="2" id="KW-1185">Reference proteome</keyword>
<dbReference type="EMBL" id="BMQG01000002">
    <property type="protein sequence ID" value="GGM35722.1"/>
    <property type="molecule type" value="Genomic_DNA"/>
</dbReference>
<dbReference type="InterPro" id="IPR036844">
    <property type="entry name" value="Hint_dom_sf"/>
</dbReference>
<dbReference type="SUPFAM" id="SSF51294">
    <property type="entry name" value="Hedgehog/intein (Hint) domain"/>
    <property type="match status" value="1"/>
</dbReference>
<comment type="caution">
    <text evidence="1">The sequence shown here is derived from an EMBL/GenBank/DDBJ whole genome shotgun (WGS) entry which is preliminary data.</text>
</comment>
<dbReference type="NCBIfam" id="TIGR01443">
    <property type="entry name" value="intein_Cterm"/>
    <property type="match status" value="1"/>
</dbReference>
<dbReference type="Gene3D" id="2.170.16.10">
    <property type="entry name" value="Hedgehog/Intein (Hint) domain"/>
    <property type="match status" value="1"/>
</dbReference>
<protein>
    <recommendedName>
        <fullName evidence="3">ParB/Sulfiredoxin domain-containing protein</fullName>
    </recommendedName>
</protein>
<evidence type="ECO:0000313" key="1">
    <source>
        <dbReference type="EMBL" id="GGM35722.1"/>
    </source>
</evidence>
<proteinExistence type="predicted"/>